<evidence type="ECO:0000313" key="6">
    <source>
        <dbReference type="EMBL" id="KAF2892703.1"/>
    </source>
</evidence>
<name>A0A8K0CS90_IGNLU</name>
<dbReference type="InterPro" id="IPR002213">
    <property type="entry name" value="UDP_glucos_trans"/>
</dbReference>
<dbReference type="PROSITE" id="PS00375">
    <property type="entry name" value="UDPGT"/>
    <property type="match status" value="1"/>
</dbReference>
<dbReference type="EC" id="2.4.1.17" evidence="5"/>
<feature type="signal peptide" evidence="5">
    <location>
        <begin position="1"/>
        <end position="18"/>
    </location>
</feature>
<dbReference type="EMBL" id="VTPC01008576">
    <property type="protein sequence ID" value="KAF2892703.1"/>
    <property type="molecule type" value="Genomic_DNA"/>
</dbReference>
<evidence type="ECO:0000256" key="5">
    <source>
        <dbReference type="RuleBase" id="RU362059"/>
    </source>
</evidence>
<dbReference type="GO" id="GO:0016020">
    <property type="term" value="C:membrane"/>
    <property type="evidence" value="ECO:0007669"/>
    <property type="project" value="UniProtKB-SubCell"/>
</dbReference>
<evidence type="ECO:0000313" key="7">
    <source>
        <dbReference type="Proteomes" id="UP000801492"/>
    </source>
</evidence>
<accession>A0A8K0CS90</accession>
<dbReference type="FunFam" id="3.40.50.2000:FF:000050">
    <property type="entry name" value="UDP-glucuronosyltransferase"/>
    <property type="match status" value="1"/>
</dbReference>
<evidence type="ECO:0000256" key="1">
    <source>
        <dbReference type="ARBA" id="ARBA00009995"/>
    </source>
</evidence>
<comment type="subcellular location">
    <subcellularLocation>
        <location evidence="5">Membrane</location>
        <topology evidence="5">Single-pass membrane protein</topology>
    </subcellularLocation>
</comment>
<comment type="similarity">
    <text evidence="1 4">Belongs to the UDP-glycosyltransferase family.</text>
</comment>
<sequence length="515" mass="59035">MYKLVLIFTFVYLQYVECAKILGVFIIPSISHQCVFQPIWKELSLRGHEVTVLTPNPLKDPTLVNLTEIDLEFTYEILRKSNLQDSMTKEQSMLQIINNMYKLLGDIAEAELSHPPVQSLIKDKNKKFDVMLVEFLHPAMYALSARFNCPMIGITSLGTFIVGHDAVGNPSHPGLNPDLLLPFMGSLGFFERLYSMSFAIWYRLYYYYYIIPQQDKVARKYISENLPYLGDIERNVSMLFLNVNPIIHPIRPNVPAIVELGKMHIQVKKPLPPDLQKELDASKEGVIYFSLGSNVRSANMSEELREKVIGALSELPYKVFWKWEDDYLPNQPKNVITRKWFPQQDVLNHRNIKVFLTQGGLQSMEEAISSGVPLVGMPFFGDQPLNVMKMVHLGIAKGIDIQEFTKDELKEALIEVAENPKYRNKVKEISNLLSDVPMTGLEKAVWWTEYVIRHKGARHLRSPAVDMSIYQYLFLDVIAFVLAVTVLSSFILYKITVFSFKLIRKSKTGAKQKTS</sequence>
<dbReference type="GO" id="GO:0015020">
    <property type="term" value="F:glucuronosyltransferase activity"/>
    <property type="evidence" value="ECO:0007669"/>
    <property type="project" value="UniProtKB-EC"/>
</dbReference>
<gene>
    <name evidence="6" type="ORF">ILUMI_13475</name>
</gene>
<evidence type="ECO:0000256" key="2">
    <source>
        <dbReference type="ARBA" id="ARBA00022676"/>
    </source>
</evidence>
<keyword evidence="5" id="KW-0732">Signal</keyword>
<organism evidence="6 7">
    <name type="scientific">Ignelater luminosus</name>
    <name type="common">Cucubano</name>
    <name type="synonym">Pyrophorus luminosus</name>
    <dbReference type="NCBI Taxonomy" id="2038154"/>
    <lineage>
        <taxon>Eukaryota</taxon>
        <taxon>Metazoa</taxon>
        <taxon>Ecdysozoa</taxon>
        <taxon>Arthropoda</taxon>
        <taxon>Hexapoda</taxon>
        <taxon>Insecta</taxon>
        <taxon>Pterygota</taxon>
        <taxon>Neoptera</taxon>
        <taxon>Endopterygota</taxon>
        <taxon>Coleoptera</taxon>
        <taxon>Polyphaga</taxon>
        <taxon>Elateriformia</taxon>
        <taxon>Elateroidea</taxon>
        <taxon>Elateridae</taxon>
        <taxon>Agrypninae</taxon>
        <taxon>Pyrophorini</taxon>
        <taxon>Ignelater</taxon>
    </lineage>
</organism>
<keyword evidence="2 4" id="KW-0328">Glycosyltransferase</keyword>
<dbReference type="InterPro" id="IPR050271">
    <property type="entry name" value="UDP-glycosyltransferase"/>
</dbReference>
<keyword evidence="5" id="KW-0812">Transmembrane</keyword>
<dbReference type="Proteomes" id="UP000801492">
    <property type="component" value="Unassembled WGS sequence"/>
</dbReference>
<comment type="caution">
    <text evidence="6">The sequence shown here is derived from an EMBL/GenBank/DDBJ whole genome shotgun (WGS) entry which is preliminary data.</text>
</comment>
<keyword evidence="5" id="KW-1133">Transmembrane helix</keyword>
<keyword evidence="3 4" id="KW-0808">Transferase</keyword>
<dbReference type="InterPro" id="IPR035595">
    <property type="entry name" value="UDP_glycos_trans_CS"/>
</dbReference>
<comment type="catalytic activity">
    <reaction evidence="5">
        <text>glucuronate acceptor + UDP-alpha-D-glucuronate = acceptor beta-D-glucuronoside + UDP + H(+)</text>
        <dbReference type="Rhea" id="RHEA:21032"/>
        <dbReference type="ChEBI" id="CHEBI:15378"/>
        <dbReference type="ChEBI" id="CHEBI:58052"/>
        <dbReference type="ChEBI" id="CHEBI:58223"/>
        <dbReference type="ChEBI" id="CHEBI:132367"/>
        <dbReference type="ChEBI" id="CHEBI:132368"/>
        <dbReference type="EC" id="2.4.1.17"/>
    </reaction>
</comment>
<dbReference type="PANTHER" id="PTHR48043:SF159">
    <property type="entry name" value="EG:EG0003.4 PROTEIN-RELATED"/>
    <property type="match status" value="1"/>
</dbReference>
<dbReference type="OrthoDB" id="5835829at2759"/>
<feature type="chain" id="PRO_5035489950" description="UDP-glucuronosyltransferase" evidence="5">
    <location>
        <begin position="19"/>
        <end position="515"/>
    </location>
</feature>
<dbReference type="CDD" id="cd03784">
    <property type="entry name" value="GT1_Gtf-like"/>
    <property type="match status" value="1"/>
</dbReference>
<dbReference type="AlphaFoldDB" id="A0A8K0CS90"/>
<dbReference type="PANTHER" id="PTHR48043">
    <property type="entry name" value="EG:EG0003.4 PROTEIN-RELATED"/>
    <property type="match status" value="1"/>
</dbReference>
<dbReference type="Gene3D" id="3.40.50.2000">
    <property type="entry name" value="Glycogen Phosphorylase B"/>
    <property type="match status" value="2"/>
</dbReference>
<dbReference type="SUPFAM" id="SSF53756">
    <property type="entry name" value="UDP-Glycosyltransferase/glycogen phosphorylase"/>
    <property type="match status" value="1"/>
</dbReference>
<reference evidence="6" key="1">
    <citation type="submission" date="2019-08" db="EMBL/GenBank/DDBJ databases">
        <title>The genome of the North American firefly Photinus pyralis.</title>
        <authorList>
            <consortium name="Photinus pyralis genome working group"/>
            <person name="Fallon T.R."/>
            <person name="Sander Lower S.E."/>
            <person name="Weng J.-K."/>
        </authorList>
    </citation>
    <scope>NUCLEOTIDE SEQUENCE</scope>
    <source>
        <strain evidence="6">TRF0915ILg1</strain>
        <tissue evidence="6">Whole body</tissue>
    </source>
</reference>
<keyword evidence="7" id="KW-1185">Reference proteome</keyword>
<proteinExistence type="inferred from homology"/>
<keyword evidence="5" id="KW-0472">Membrane</keyword>
<evidence type="ECO:0000256" key="4">
    <source>
        <dbReference type="RuleBase" id="RU003718"/>
    </source>
</evidence>
<feature type="transmembrane region" description="Helical" evidence="5">
    <location>
        <begin position="469"/>
        <end position="495"/>
    </location>
</feature>
<evidence type="ECO:0000256" key="3">
    <source>
        <dbReference type="ARBA" id="ARBA00022679"/>
    </source>
</evidence>
<protein>
    <recommendedName>
        <fullName evidence="5">UDP-glucuronosyltransferase</fullName>
        <ecNumber evidence="5">2.4.1.17</ecNumber>
    </recommendedName>
</protein>
<dbReference type="Pfam" id="PF00201">
    <property type="entry name" value="UDPGT"/>
    <property type="match status" value="1"/>
</dbReference>